<organism evidence="2 3">
    <name type="scientific">Favolaschia claudopus</name>
    <dbReference type="NCBI Taxonomy" id="2862362"/>
    <lineage>
        <taxon>Eukaryota</taxon>
        <taxon>Fungi</taxon>
        <taxon>Dikarya</taxon>
        <taxon>Basidiomycota</taxon>
        <taxon>Agaricomycotina</taxon>
        <taxon>Agaricomycetes</taxon>
        <taxon>Agaricomycetidae</taxon>
        <taxon>Agaricales</taxon>
        <taxon>Marasmiineae</taxon>
        <taxon>Mycenaceae</taxon>
        <taxon>Favolaschia</taxon>
    </lineage>
</organism>
<dbReference type="Proteomes" id="UP001362999">
    <property type="component" value="Unassembled WGS sequence"/>
</dbReference>
<evidence type="ECO:0000313" key="2">
    <source>
        <dbReference type="EMBL" id="KAK7053544.1"/>
    </source>
</evidence>
<dbReference type="AlphaFoldDB" id="A0AAW0DNP1"/>
<keyword evidence="1" id="KW-0732">Signal</keyword>
<reference evidence="2 3" key="1">
    <citation type="journal article" date="2024" name="J Genomics">
        <title>Draft genome sequencing and assembly of Favolaschia claudopus CIRM-BRFM 2984 isolated from oak limbs.</title>
        <authorList>
            <person name="Navarro D."/>
            <person name="Drula E."/>
            <person name="Chaduli D."/>
            <person name="Cazenave R."/>
            <person name="Ahrendt S."/>
            <person name="Wang J."/>
            <person name="Lipzen A."/>
            <person name="Daum C."/>
            <person name="Barry K."/>
            <person name="Grigoriev I.V."/>
            <person name="Favel A."/>
            <person name="Rosso M.N."/>
            <person name="Martin F."/>
        </authorList>
    </citation>
    <scope>NUCLEOTIDE SEQUENCE [LARGE SCALE GENOMIC DNA]</scope>
    <source>
        <strain evidence="2 3">CIRM-BRFM 2984</strain>
    </source>
</reference>
<keyword evidence="3" id="KW-1185">Reference proteome</keyword>
<gene>
    <name evidence="2" type="ORF">R3P38DRAFT_2850907</name>
</gene>
<feature type="signal peptide" evidence="1">
    <location>
        <begin position="1"/>
        <end position="19"/>
    </location>
</feature>
<dbReference type="EMBL" id="JAWWNJ010000006">
    <property type="protein sequence ID" value="KAK7053544.1"/>
    <property type="molecule type" value="Genomic_DNA"/>
</dbReference>
<evidence type="ECO:0000256" key="1">
    <source>
        <dbReference type="SAM" id="SignalP"/>
    </source>
</evidence>
<comment type="caution">
    <text evidence="2">The sequence shown here is derived from an EMBL/GenBank/DDBJ whole genome shotgun (WGS) entry which is preliminary data.</text>
</comment>
<name>A0AAW0DNP1_9AGAR</name>
<sequence length="176" mass="18640">MLPFSSLLFALFAVLFVSATPASSPSSRDLLADVINALKIGLVTHINVTITLDTLSDNLVTINFEAQNPLIIELTIDSVSTSAGLNNTEFASFDHKFARPVVVPPLKKANSGDIPNVLLTQGATASLDIIPLGILDLLNVDVNVRAGSFFGRGGVPLKITGLRQTKVPTTYNLLLG</sequence>
<evidence type="ECO:0000313" key="3">
    <source>
        <dbReference type="Proteomes" id="UP001362999"/>
    </source>
</evidence>
<protein>
    <recommendedName>
        <fullName evidence="4">Late embryogenesis abundant protein LEA-2 subgroup domain-containing protein</fullName>
    </recommendedName>
</protein>
<feature type="chain" id="PRO_5043384769" description="Late embryogenesis abundant protein LEA-2 subgroup domain-containing protein" evidence="1">
    <location>
        <begin position="20"/>
        <end position="176"/>
    </location>
</feature>
<accession>A0AAW0DNP1</accession>
<proteinExistence type="predicted"/>
<evidence type="ECO:0008006" key="4">
    <source>
        <dbReference type="Google" id="ProtNLM"/>
    </source>
</evidence>